<dbReference type="PANTHER" id="PTHR46370:SF1">
    <property type="entry name" value="GPALPP MOTIFS-CONTAINING PROTEIN 1"/>
    <property type="match status" value="1"/>
</dbReference>
<dbReference type="Pfam" id="PF12572">
    <property type="entry name" value="DUF3752"/>
    <property type="match status" value="1"/>
</dbReference>
<feature type="region of interest" description="Disordered" evidence="1">
    <location>
        <begin position="1"/>
        <end position="306"/>
    </location>
</feature>
<evidence type="ECO:0000313" key="3">
    <source>
        <dbReference type="EMBL" id="KJZ71521.1"/>
    </source>
</evidence>
<dbReference type="InterPro" id="IPR022226">
    <property type="entry name" value="DUF3752"/>
</dbReference>
<proteinExistence type="predicted"/>
<reference evidence="3 4" key="1">
    <citation type="journal article" date="2014" name="Genome Biol. Evol.">
        <title>Comparative genomics and transcriptomics analyses reveal divergent lifestyle features of nematode endoparasitic fungus Hirsutella minnesotensis.</title>
        <authorList>
            <person name="Lai Y."/>
            <person name="Liu K."/>
            <person name="Zhang X."/>
            <person name="Zhang X."/>
            <person name="Li K."/>
            <person name="Wang N."/>
            <person name="Shu C."/>
            <person name="Wu Y."/>
            <person name="Wang C."/>
            <person name="Bushley K.E."/>
            <person name="Xiang M."/>
            <person name="Liu X."/>
        </authorList>
    </citation>
    <scope>NUCLEOTIDE SEQUENCE [LARGE SCALE GENOMIC DNA]</scope>
    <source>
        <strain evidence="3 4">3608</strain>
    </source>
</reference>
<protein>
    <recommendedName>
        <fullName evidence="2">DUF3752 domain-containing protein</fullName>
    </recommendedName>
</protein>
<gene>
    <name evidence="3" type="ORF">HIM_09059</name>
</gene>
<evidence type="ECO:0000259" key="2">
    <source>
        <dbReference type="Pfam" id="PF12572"/>
    </source>
</evidence>
<feature type="compositionally biased region" description="Low complexity" evidence="1">
    <location>
        <begin position="151"/>
        <end position="160"/>
    </location>
</feature>
<feature type="compositionally biased region" description="Pro residues" evidence="1">
    <location>
        <begin position="108"/>
        <end position="121"/>
    </location>
</feature>
<feature type="compositionally biased region" description="Basic and acidic residues" evidence="1">
    <location>
        <begin position="286"/>
        <end position="297"/>
    </location>
</feature>
<dbReference type="AlphaFoldDB" id="A0A0F7ZGU9"/>
<sequence>MPGIGPQLPPHLAKRKRTSDDGGSSDDDAHAGASGKVPRRGPLRNDDVGRKDGDGDDGSSRVAAPHVAIGPSLPPSLSNHDEINLSDADSDTGPAPAPQEPRTTAQHPPSPPTNDQPPPSPSNSSSSDDDDYGPSLPSARQAPTIGPSLPPSTTTAADAAPQRDSWMLAPPPAAEGYSERDPTRIRARKFASKPSSSATPGTAPSIWTETPEEKLRRLQNAVLGREDPAAAAADGPPGAARSALQEERDRKIAANIEAQRGSSLYDEHSKKRRHGAPSKGEEDDDPSSRPFDRDKDMALGGKIGTAKRRELVSRAADFGGKFQKGSYL</sequence>
<dbReference type="EMBL" id="KQ030570">
    <property type="protein sequence ID" value="KJZ71521.1"/>
    <property type="molecule type" value="Genomic_DNA"/>
</dbReference>
<feature type="compositionally biased region" description="Low complexity" evidence="1">
    <location>
        <begin position="229"/>
        <end position="240"/>
    </location>
</feature>
<organism evidence="3 4">
    <name type="scientific">Hirsutella minnesotensis 3608</name>
    <dbReference type="NCBI Taxonomy" id="1043627"/>
    <lineage>
        <taxon>Eukaryota</taxon>
        <taxon>Fungi</taxon>
        <taxon>Dikarya</taxon>
        <taxon>Ascomycota</taxon>
        <taxon>Pezizomycotina</taxon>
        <taxon>Sordariomycetes</taxon>
        <taxon>Hypocreomycetidae</taxon>
        <taxon>Hypocreales</taxon>
        <taxon>Ophiocordycipitaceae</taxon>
        <taxon>Hirsutella</taxon>
    </lineage>
</organism>
<dbReference type="OrthoDB" id="73491at2759"/>
<evidence type="ECO:0000313" key="4">
    <source>
        <dbReference type="Proteomes" id="UP000054481"/>
    </source>
</evidence>
<dbReference type="InterPro" id="IPR046331">
    <property type="entry name" value="GPAM1-like"/>
</dbReference>
<feature type="domain" description="DUF3752" evidence="2">
    <location>
        <begin position="171"/>
        <end position="323"/>
    </location>
</feature>
<name>A0A0F7ZGU9_9HYPO</name>
<dbReference type="Proteomes" id="UP000054481">
    <property type="component" value="Unassembled WGS sequence"/>
</dbReference>
<feature type="compositionally biased region" description="Basic and acidic residues" evidence="1">
    <location>
        <begin position="43"/>
        <end position="53"/>
    </location>
</feature>
<keyword evidence="4" id="KW-1185">Reference proteome</keyword>
<accession>A0A0F7ZGU9</accession>
<dbReference type="PANTHER" id="PTHR46370">
    <property type="entry name" value="GPALPP MOTIFS-CONTAINING PROTEIN 1"/>
    <property type="match status" value="1"/>
</dbReference>
<feature type="compositionally biased region" description="Low complexity" evidence="1">
    <location>
        <begin position="192"/>
        <end position="205"/>
    </location>
</feature>
<evidence type="ECO:0000256" key="1">
    <source>
        <dbReference type="SAM" id="MobiDB-lite"/>
    </source>
</evidence>